<name>A0A3B1AIK2_9ZZZZ</name>
<gene>
    <name evidence="2" type="ORF">MNBD_GAMMA21-3058</name>
</gene>
<feature type="compositionally biased region" description="Basic and acidic residues" evidence="1">
    <location>
        <begin position="127"/>
        <end position="136"/>
    </location>
</feature>
<evidence type="ECO:0000313" key="2">
    <source>
        <dbReference type="EMBL" id="VAW93714.1"/>
    </source>
</evidence>
<evidence type="ECO:0000256" key="1">
    <source>
        <dbReference type="SAM" id="MobiDB-lite"/>
    </source>
</evidence>
<reference evidence="2" key="1">
    <citation type="submission" date="2018-06" db="EMBL/GenBank/DDBJ databases">
        <authorList>
            <person name="Zhirakovskaya E."/>
        </authorList>
    </citation>
    <scope>NUCLEOTIDE SEQUENCE</scope>
</reference>
<feature type="region of interest" description="Disordered" evidence="1">
    <location>
        <begin position="61"/>
        <end position="80"/>
    </location>
</feature>
<proteinExistence type="predicted"/>
<feature type="compositionally biased region" description="Basic and acidic residues" evidence="1">
    <location>
        <begin position="62"/>
        <end position="80"/>
    </location>
</feature>
<dbReference type="EMBL" id="UOFR01000021">
    <property type="protein sequence ID" value="VAW93714.1"/>
    <property type="molecule type" value="Genomic_DNA"/>
</dbReference>
<feature type="region of interest" description="Disordered" evidence="1">
    <location>
        <begin position="111"/>
        <end position="136"/>
    </location>
</feature>
<sequence>MRWIDPFGLDSGKSYLERVLSGDIAREGLERYADAIRASGKMDPDASEKVAGALFGFGGTTKDSKCAADKNGNDSNKKKDNCGKLAKFASKFGKWGRTLILVCRLASKQVDDVDGGRGGNPPKIPPKKREVPTEPK</sequence>
<protein>
    <submittedName>
        <fullName evidence="2">Uncharacterized protein</fullName>
    </submittedName>
</protein>
<accession>A0A3B1AIK2</accession>
<organism evidence="2">
    <name type="scientific">hydrothermal vent metagenome</name>
    <dbReference type="NCBI Taxonomy" id="652676"/>
    <lineage>
        <taxon>unclassified sequences</taxon>
        <taxon>metagenomes</taxon>
        <taxon>ecological metagenomes</taxon>
    </lineage>
</organism>
<dbReference type="AlphaFoldDB" id="A0A3B1AIK2"/>